<dbReference type="STRING" id="341036.SAMN05660649_02280"/>
<dbReference type="OrthoDB" id="9811153at2"/>
<dbReference type="InterPro" id="IPR013096">
    <property type="entry name" value="Cupin_2"/>
</dbReference>
<dbReference type="AlphaFoldDB" id="A0A1I2TQT5"/>
<evidence type="ECO:0000313" key="2">
    <source>
        <dbReference type="EMBL" id="SFG64691.1"/>
    </source>
</evidence>
<feature type="domain" description="Cupin type-2" evidence="1">
    <location>
        <begin position="33"/>
        <end position="92"/>
    </location>
</feature>
<dbReference type="InterPro" id="IPR014710">
    <property type="entry name" value="RmlC-like_jellyroll"/>
</dbReference>
<dbReference type="EMBL" id="FOOX01000007">
    <property type="protein sequence ID" value="SFG64691.1"/>
    <property type="molecule type" value="Genomic_DNA"/>
</dbReference>
<dbReference type="PANTHER" id="PTHR40112">
    <property type="entry name" value="H2HPP ISOMERASE"/>
    <property type="match status" value="1"/>
</dbReference>
<dbReference type="Pfam" id="PF07883">
    <property type="entry name" value="Cupin_2"/>
    <property type="match status" value="1"/>
</dbReference>
<organism evidence="2 3">
    <name type="scientific">Desulfotruncus arcticus DSM 17038</name>
    <dbReference type="NCBI Taxonomy" id="1121424"/>
    <lineage>
        <taxon>Bacteria</taxon>
        <taxon>Bacillati</taxon>
        <taxon>Bacillota</taxon>
        <taxon>Clostridia</taxon>
        <taxon>Eubacteriales</taxon>
        <taxon>Desulfallaceae</taxon>
        <taxon>Desulfotruncus</taxon>
    </lineage>
</organism>
<sequence>MFAKRDDQGYITVIEGIKRKTLVYGAKTLLTEFILEQGKILPKHCHPQEQTGYLVSGKIILYIGEEMYEVLPGDSWVIPGDVDHWAEIIENSVAVEVFAPVREDYLPDNQD</sequence>
<gene>
    <name evidence="2" type="ORF">SAMN05660649_02280</name>
</gene>
<dbReference type="Gene3D" id="2.60.120.10">
    <property type="entry name" value="Jelly Rolls"/>
    <property type="match status" value="1"/>
</dbReference>
<accession>A0A1I2TQT5</accession>
<name>A0A1I2TQT5_9FIRM</name>
<dbReference type="Proteomes" id="UP000199337">
    <property type="component" value="Unassembled WGS sequence"/>
</dbReference>
<dbReference type="CDD" id="cd02238">
    <property type="entry name" value="cupin_KdgF"/>
    <property type="match status" value="1"/>
</dbReference>
<dbReference type="SUPFAM" id="SSF51182">
    <property type="entry name" value="RmlC-like cupins"/>
    <property type="match status" value="1"/>
</dbReference>
<dbReference type="RefSeq" id="WP_092471488.1">
    <property type="nucleotide sequence ID" value="NZ_FOOX01000007.1"/>
</dbReference>
<reference evidence="3" key="1">
    <citation type="submission" date="2016-10" db="EMBL/GenBank/DDBJ databases">
        <authorList>
            <person name="Varghese N."/>
            <person name="Submissions S."/>
        </authorList>
    </citation>
    <scope>NUCLEOTIDE SEQUENCE [LARGE SCALE GENOMIC DNA]</scope>
    <source>
        <strain evidence="3">DSM 17038</strain>
    </source>
</reference>
<evidence type="ECO:0000313" key="3">
    <source>
        <dbReference type="Proteomes" id="UP000199337"/>
    </source>
</evidence>
<proteinExistence type="predicted"/>
<evidence type="ECO:0000259" key="1">
    <source>
        <dbReference type="Pfam" id="PF07883"/>
    </source>
</evidence>
<protein>
    <submittedName>
        <fullName evidence="2">Cupin domain-containing protein</fullName>
    </submittedName>
</protein>
<dbReference type="InterPro" id="IPR011051">
    <property type="entry name" value="RmlC_Cupin_sf"/>
</dbReference>
<dbReference type="InterPro" id="IPR052535">
    <property type="entry name" value="Bacilysin_H2HPP_isomerase"/>
</dbReference>
<dbReference type="PANTHER" id="PTHR40112:SF1">
    <property type="entry name" value="H2HPP ISOMERASE"/>
    <property type="match status" value="1"/>
</dbReference>
<keyword evidence="3" id="KW-1185">Reference proteome</keyword>